<dbReference type="PANTHER" id="PTHR19375">
    <property type="entry name" value="HEAT SHOCK PROTEIN 70KDA"/>
    <property type="match status" value="1"/>
</dbReference>
<evidence type="ECO:0000256" key="5">
    <source>
        <dbReference type="ARBA" id="ARBA00023242"/>
    </source>
</evidence>
<dbReference type="FunFam" id="3.30.420.40:FF:000004">
    <property type="entry name" value="Molecular chaperone DnaK"/>
    <property type="match status" value="1"/>
</dbReference>
<dbReference type="AlphaFoldDB" id="A0A8J8NXE6"/>
<dbReference type="GO" id="GO:0140662">
    <property type="term" value="F:ATP-dependent protein folding chaperone"/>
    <property type="evidence" value="ECO:0007669"/>
    <property type="project" value="InterPro"/>
</dbReference>
<dbReference type="Gene3D" id="3.30.420.40">
    <property type="match status" value="2"/>
</dbReference>
<dbReference type="Gene3D" id="3.90.640.10">
    <property type="entry name" value="Actin, Chain A, domain 4"/>
    <property type="match status" value="1"/>
</dbReference>
<proteinExistence type="inferred from homology"/>
<dbReference type="InterPro" id="IPR029048">
    <property type="entry name" value="HSP70_C_sf"/>
</dbReference>
<dbReference type="FunFam" id="2.60.34.10:FF:000012">
    <property type="entry name" value="Heat shock 70 kDa protein"/>
    <property type="match status" value="1"/>
</dbReference>
<dbReference type="InterPro" id="IPR043129">
    <property type="entry name" value="ATPase_NBD"/>
</dbReference>
<dbReference type="Pfam" id="PF00012">
    <property type="entry name" value="HSP70"/>
    <property type="match status" value="1"/>
</dbReference>
<name>A0A8J8NXE6_HALGN</name>
<keyword evidence="4 8" id="KW-0067">ATP-binding</keyword>
<dbReference type="FunFam" id="3.90.640.10:FF:000002">
    <property type="entry name" value="Heat shock 70 kDa"/>
    <property type="match status" value="1"/>
</dbReference>
<comment type="similarity">
    <text evidence="2 8">Belongs to the heat shock protein 70 family.</text>
</comment>
<gene>
    <name evidence="10" type="ORF">FGO68_gene1876</name>
</gene>
<sequence length="664" mass="73826">MGSAILLALNLANSSFASNLSDGNQNNRTQGKFASFAPLTPDTPVVGIDLGTTYSCVAIIRNERIGVEVIPNESGNRITPSVVGFTDDERMVGEPAKNQAHLFPQRTIYGIKRLIGRKFGDPEVQADKEWLSYEIVSGKDGSAYVRTNVVRGLSRDLSPEEISSMILLKMKQISEAFVGNDIQHAVVTVPAYFNDGQRQATKDAGAIAGLNIVRIINEPTAAALAYGFGKIKGNRKILVADLGGGTYDVSLLDLKDGLFTVLAISGDTHLGGEDFDQRLAEHFSKIFMKKHQKEVKSDNRAIQLLMSHVEKAKRDLSTLLYTRISIENLMHGIEFNEQISRARFEELCSDLFKKIIDPIEIVMRDSGLKKTEIDSILLVGGSTRIPKVRSIISEYFNGKELSQNINPDEAVAYGAAIQAAMLRGNKKRILIDITPLSLGVEVSGGLMSHIIPRGTQIPTKIAQSYTTEQDYQQLIKLSVYEGERSLVKENRLLGQFALTDLPAMKRRVPSIQVTFSIDENSILSVTAREETSGIEKSITINQDKSRLSNDEINRMLQDAQRYAEQDKVIEGRINAQKALENYIFSMENTVDESLANALLIIDKKAIKSTLKEAKIWIKENEDSATQIDFEDYLHDIQLFCDPIIKRAYKRIAKELAEEDYSSEL</sequence>
<dbReference type="InterPro" id="IPR013126">
    <property type="entry name" value="Hsp_70_fam"/>
</dbReference>
<comment type="subcellular location">
    <subcellularLocation>
        <location evidence="1">Nucleus</location>
    </subcellularLocation>
</comment>
<dbReference type="FunFam" id="3.30.30.30:FF:000003">
    <property type="entry name" value="Heat shock protein 9"/>
    <property type="match status" value="1"/>
</dbReference>
<evidence type="ECO:0000256" key="1">
    <source>
        <dbReference type="ARBA" id="ARBA00004123"/>
    </source>
</evidence>
<dbReference type="PRINTS" id="PR00301">
    <property type="entry name" value="HEATSHOCK70"/>
</dbReference>
<dbReference type="NCBIfam" id="NF001413">
    <property type="entry name" value="PRK00290.1"/>
    <property type="match status" value="1"/>
</dbReference>
<comment type="caution">
    <text evidence="10">The sequence shown here is derived from an EMBL/GenBank/DDBJ whole genome shotgun (WGS) entry which is preliminary data.</text>
</comment>
<protein>
    <recommendedName>
        <fullName evidence="7">Mitochondrial-type heat shock protein 70</fullName>
    </recommendedName>
</protein>
<evidence type="ECO:0000256" key="4">
    <source>
        <dbReference type="ARBA" id="ARBA00022840"/>
    </source>
</evidence>
<dbReference type="Proteomes" id="UP000785679">
    <property type="component" value="Unassembled WGS sequence"/>
</dbReference>
<dbReference type="GO" id="GO:0005634">
    <property type="term" value="C:nucleus"/>
    <property type="evidence" value="ECO:0007669"/>
    <property type="project" value="UniProtKB-SubCell"/>
</dbReference>
<accession>A0A8J8NXE6</accession>
<dbReference type="InterPro" id="IPR018181">
    <property type="entry name" value="Heat_shock_70_CS"/>
</dbReference>
<dbReference type="SUPFAM" id="SSF53067">
    <property type="entry name" value="Actin-like ATPase domain"/>
    <property type="match status" value="2"/>
</dbReference>
<dbReference type="GO" id="GO:0005524">
    <property type="term" value="F:ATP binding"/>
    <property type="evidence" value="ECO:0007669"/>
    <property type="project" value="UniProtKB-KW"/>
</dbReference>
<evidence type="ECO:0000256" key="7">
    <source>
        <dbReference type="ARBA" id="ARBA00073327"/>
    </source>
</evidence>
<dbReference type="PROSITE" id="PS01036">
    <property type="entry name" value="HSP70_3"/>
    <property type="match status" value="1"/>
</dbReference>
<reference evidence="10" key="1">
    <citation type="submission" date="2019-06" db="EMBL/GenBank/DDBJ databases">
        <authorList>
            <person name="Zheng W."/>
        </authorList>
    </citation>
    <scope>NUCLEOTIDE SEQUENCE</scope>
    <source>
        <strain evidence="10">QDHG01</strain>
    </source>
</reference>
<dbReference type="SUPFAM" id="SSF100920">
    <property type="entry name" value="Heat shock protein 70kD (HSP70), peptide-binding domain"/>
    <property type="match status" value="1"/>
</dbReference>
<keyword evidence="11" id="KW-1185">Reference proteome</keyword>
<dbReference type="EMBL" id="RRYP01005511">
    <property type="protein sequence ID" value="TNV81971.1"/>
    <property type="molecule type" value="Genomic_DNA"/>
</dbReference>
<evidence type="ECO:0000313" key="11">
    <source>
        <dbReference type="Proteomes" id="UP000785679"/>
    </source>
</evidence>
<dbReference type="Gene3D" id="1.20.1270.10">
    <property type="match status" value="1"/>
</dbReference>
<evidence type="ECO:0000256" key="3">
    <source>
        <dbReference type="ARBA" id="ARBA00022741"/>
    </source>
</evidence>
<keyword evidence="9" id="KW-0732">Signal</keyword>
<dbReference type="Gene3D" id="2.60.34.10">
    <property type="entry name" value="Substrate Binding Domain Of DNAk, Chain A, domain 1"/>
    <property type="match status" value="1"/>
</dbReference>
<evidence type="ECO:0000256" key="6">
    <source>
        <dbReference type="ARBA" id="ARBA00056493"/>
    </source>
</evidence>
<dbReference type="OrthoDB" id="2401965at2759"/>
<dbReference type="InterPro" id="IPR029047">
    <property type="entry name" value="HSP70_peptide-bd_sf"/>
</dbReference>
<feature type="signal peptide" evidence="9">
    <location>
        <begin position="1"/>
        <end position="17"/>
    </location>
</feature>
<keyword evidence="3 8" id="KW-0547">Nucleotide-binding</keyword>
<keyword evidence="5" id="KW-0539">Nucleus</keyword>
<evidence type="ECO:0000256" key="2">
    <source>
        <dbReference type="ARBA" id="ARBA00007381"/>
    </source>
</evidence>
<evidence type="ECO:0000256" key="9">
    <source>
        <dbReference type="SAM" id="SignalP"/>
    </source>
</evidence>
<dbReference type="PROSITE" id="PS00297">
    <property type="entry name" value="HSP70_1"/>
    <property type="match status" value="1"/>
</dbReference>
<dbReference type="SUPFAM" id="SSF100934">
    <property type="entry name" value="Heat shock protein 70kD (HSP70), C-terminal subdomain"/>
    <property type="match status" value="1"/>
</dbReference>
<comment type="function">
    <text evidence="6">May act as a chaperone.</text>
</comment>
<evidence type="ECO:0000256" key="8">
    <source>
        <dbReference type="RuleBase" id="RU003322"/>
    </source>
</evidence>
<feature type="chain" id="PRO_5035311359" description="Mitochondrial-type heat shock protein 70" evidence="9">
    <location>
        <begin position="18"/>
        <end position="664"/>
    </location>
</feature>
<organism evidence="10 11">
    <name type="scientific">Halteria grandinella</name>
    <dbReference type="NCBI Taxonomy" id="5974"/>
    <lineage>
        <taxon>Eukaryota</taxon>
        <taxon>Sar</taxon>
        <taxon>Alveolata</taxon>
        <taxon>Ciliophora</taxon>
        <taxon>Intramacronucleata</taxon>
        <taxon>Spirotrichea</taxon>
        <taxon>Stichotrichia</taxon>
        <taxon>Sporadotrichida</taxon>
        <taxon>Halteriidae</taxon>
        <taxon>Halteria</taxon>
    </lineage>
</organism>
<evidence type="ECO:0000313" key="10">
    <source>
        <dbReference type="EMBL" id="TNV81971.1"/>
    </source>
</evidence>